<dbReference type="GO" id="GO:0003677">
    <property type="term" value="F:DNA binding"/>
    <property type="evidence" value="ECO:0007669"/>
    <property type="project" value="InterPro"/>
</dbReference>
<dbReference type="SUPFAM" id="SSF47413">
    <property type="entry name" value="lambda repressor-like DNA-binding domains"/>
    <property type="match status" value="1"/>
</dbReference>
<evidence type="ECO:0000313" key="3">
    <source>
        <dbReference type="Proteomes" id="UP000234956"/>
    </source>
</evidence>
<dbReference type="InterPro" id="IPR010982">
    <property type="entry name" value="Lambda_DNA-bd_dom_sf"/>
</dbReference>
<dbReference type="AlphaFoldDB" id="A0A2I0V3E0"/>
<name>A0A2I0V3E0_9BACI</name>
<sequence length="94" mass="10401">MAENDIWSGAELARRMEEITGYKLSAPSIAALINEPPKQVKMTTLDALCSALNCKPNDLLVHKPTVIISKDINNEKEVQTKKVANGFERKLPPI</sequence>
<dbReference type="Pfam" id="PF13443">
    <property type="entry name" value="HTH_26"/>
    <property type="match status" value="1"/>
</dbReference>
<feature type="domain" description="HTH cro/C1-type" evidence="1">
    <location>
        <begin position="1"/>
        <end position="64"/>
    </location>
</feature>
<gene>
    <name evidence="2" type="ORF">CRI88_07350</name>
</gene>
<organism evidence="2 3">
    <name type="scientific">Lysinibacillus fusiformis</name>
    <dbReference type="NCBI Taxonomy" id="28031"/>
    <lineage>
        <taxon>Bacteria</taxon>
        <taxon>Bacillati</taxon>
        <taxon>Bacillota</taxon>
        <taxon>Bacilli</taxon>
        <taxon>Bacillales</taxon>
        <taxon>Bacillaceae</taxon>
        <taxon>Lysinibacillus</taxon>
    </lineage>
</organism>
<reference evidence="2 3" key="1">
    <citation type="submission" date="2017-10" db="EMBL/GenBank/DDBJ databases">
        <title>Draft genome of Lysinibacillus fusiformis strain Juneja, a laboratory-derived pathogen of Drosophila melanogaster.</title>
        <authorList>
            <person name="Smith B.R."/>
            <person name="Unckless R.L."/>
        </authorList>
    </citation>
    <scope>NUCLEOTIDE SEQUENCE [LARGE SCALE GENOMIC DNA]</scope>
    <source>
        <strain evidence="2 3">Juneja</strain>
    </source>
</reference>
<comment type="caution">
    <text evidence="2">The sequence shown here is derived from an EMBL/GenBank/DDBJ whole genome shotgun (WGS) entry which is preliminary data.</text>
</comment>
<proteinExistence type="predicted"/>
<evidence type="ECO:0000313" key="2">
    <source>
        <dbReference type="EMBL" id="PKU52732.1"/>
    </source>
</evidence>
<accession>A0A2I0V3E0</accession>
<dbReference type="Proteomes" id="UP000234956">
    <property type="component" value="Unassembled WGS sequence"/>
</dbReference>
<evidence type="ECO:0000259" key="1">
    <source>
        <dbReference type="Pfam" id="PF13443"/>
    </source>
</evidence>
<dbReference type="InterPro" id="IPR001387">
    <property type="entry name" value="Cro/C1-type_HTH"/>
</dbReference>
<protein>
    <submittedName>
        <fullName evidence="2">XRE family transcriptional regulator</fullName>
    </submittedName>
</protein>
<dbReference type="EMBL" id="PDFK01000002">
    <property type="protein sequence ID" value="PKU52732.1"/>
    <property type="molecule type" value="Genomic_DNA"/>
</dbReference>